<accession>A0AAV2YGT1</accession>
<reference evidence="1" key="1">
    <citation type="submission" date="2022-11" db="EMBL/GenBank/DDBJ databases">
        <authorList>
            <person name="Morgan W.R."/>
            <person name="Tartar A."/>
        </authorList>
    </citation>
    <scope>NUCLEOTIDE SEQUENCE</scope>
    <source>
        <strain evidence="1">ARSEF 373</strain>
    </source>
</reference>
<keyword evidence="2" id="KW-1185">Reference proteome</keyword>
<dbReference type="AlphaFoldDB" id="A0AAV2YGT1"/>
<sequence>MRCVGSKEQKTCTSGFADLRTKLLADGAVTVKLPLKPTLSLSLSHPEHPLHAAAKNPKLLQRMIAKVNAKATDTPLLSKRWINFAMLVCHTDKAEGVSDAQEKLVITQKLNSFTETLRLLQNQSATEEERQDAAIIVRTTPSEWEELIEALNTTFADNMGAWQDKVAKLKTDAENLAQLKAAEREIKMRKTRRIRYLLR</sequence>
<organism evidence="1 2">
    <name type="scientific">Lagenidium giganteum</name>
    <dbReference type="NCBI Taxonomy" id="4803"/>
    <lineage>
        <taxon>Eukaryota</taxon>
        <taxon>Sar</taxon>
        <taxon>Stramenopiles</taxon>
        <taxon>Oomycota</taxon>
        <taxon>Peronosporomycetes</taxon>
        <taxon>Pythiales</taxon>
        <taxon>Pythiaceae</taxon>
    </lineage>
</organism>
<evidence type="ECO:0000313" key="2">
    <source>
        <dbReference type="Proteomes" id="UP001146120"/>
    </source>
</evidence>
<dbReference type="Proteomes" id="UP001146120">
    <property type="component" value="Unassembled WGS sequence"/>
</dbReference>
<name>A0AAV2YGT1_9STRA</name>
<dbReference type="EMBL" id="DAKRPA010000416">
    <property type="protein sequence ID" value="DAZ92622.1"/>
    <property type="molecule type" value="Genomic_DNA"/>
</dbReference>
<reference evidence="1" key="2">
    <citation type="journal article" date="2023" name="Microbiol Resour">
        <title>Decontamination and Annotation of the Draft Genome Sequence of the Oomycete Lagenidium giganteum ARSEF 373.</title>
        <authorList>
            <person name="Morgan W.R."/>
            <person name="Tartar A."/>
        </authorList>
    </citation>
    <scope>NUCLEOTIDE SEQUENCE</scope>
    <source>
        <strain evidence="1">ARSEF 373</strain>
    </source>
</reference>
<proteinExistence type="predicted"/>
<protein>
    <submittedName>
        <fullName evidence="1">Uncharacterized protein</fullName>
    </submittedName>
</protein>
<evidence type="ECO:0000313" key="1">
    <source>
        <dbReference type="EMBL" id="DAZ92622.1"/>
    </source>
</evidence>
<gene>
    <name evidence="1" type="ORF">N0F65_006284</name>
</gene>
<comment type="caution">
    <text evidence="1">The sequence shown here is derived from an EMBL/GenBank/DDBJ whole genome shotgun (WGS) entry which is preliminary data.</text>
</comment>